<accession>A0A0F8Y988</accession>
<evidence type="ECO:0000313" key="1">
    <source>
        <dbReference type="EMBL" id="KKK70270.1"/>
    </source>
</evidence>
<reference evidence="1" key="1">
    <citation type="journal article" date="2015" name="Nature">
        <title>Complex archaea that bridge the gap between prokaryotes and eukaryotes.</title>
        <authorList>
            <person name="Spang A."/>
            <person name="Saw J.H."/>
            <person name="Jorgensen S.L."/>
            <person name="Zaremba-Niedzwiedzka K."/>
            <person name="Martijn J."/>
            <person name="Lind A.E."/>
            <person name="van Eijk R."/>
            <person name="Schleper C."/>
            <person name="Guy L."/>
            <person name="Ettema T.J."/>
        </authorList>
    </citation>
    <scope>NUCLEOTIDE SEQUENCE</scope>
</reference>
<comment type="caution">
    <text evidence="1">The sequence shown here is derived from an EMBL/GenBank/DDBJ whole genome shotgun (WGS) entry which is preliminary data.</text>
</comment>
<dbReference type="EMBL" id="LAZR01058266">
    <property type="protein sequence ID" value="KKK70270.1"/>
    <property type="molecule type" value="Genomic_DNA"/>
</dbReference>
<gene>
    <name evidence="1" type="ORF">LCGC14_2925660</name>
</gene>
<dbReference type="AlphaFoldDB" id="A0A0F8Y988"/>
<sequence>MKGDFRDEAHRFEDIDKAVLAKIKRQAMTKDTPERWVYQFHKEPLGGGEHTDVFTFGAADVSIEGFALYAGATKAGVGFASVAWSQRNLIEKCAFVVGGYGVYANNIADSPGHHLT</sequence>
<proteinExistence type="predicted"/>
<organism evidence="1">
    <name type="scientific">marine sediment metagenome</name>
    <dbReference type="NCBI Taxonomy" id="412755"/>
    <lineage>
        <taxon>unclassified sequences</taxon>
        <taxon>metagenomes</taxon>
        <taxon>ecological metagenomes</taxon>
    </lineage>
</organism>
<feature type="non-terminal residue" evidence="1">
    <location>
        <position position="116"/>
    </location>
</feature>
<name>A0A0F8Y988_9ZZZZ</name>
<protein>
    <submittedName>
        <fullName evidence="1">Uncharacterized protein</fullName>
    </submittedName>
</protein>